<evidence type="ECO:0000256" key="1">
    <source>
        <dbReference type="ARBA" id="ARBA00004123"/>
    </source>
</evidence>
<keyword evidence="3" id="KW-0805">Transcription regulation</keyword>
<evidence type="ECO:0000256" key="7">
    <source>
        <dbReference type="SAM" id="MobiDB-lite"/>
    </source>
</evidence>
<evidence type="ECO:0000256" key="5">
    <source>
        <dbReference type="ARBA" id="ARBA00023163"/>
    </source>
</evidence>
<dbReference type="InterPro" id="IPR009057">
    <property type="entry name" value="Homeodomain-like_sf"/>
</dbReference>
<dbReference type="FunFam" id="1.10.10.60:FF:000010">
    <property type="entry name" value="Transcriptional activator Myb isoform A"/>
    <property type="match status" value="1"/>
</dbReference>
<evidence type="ECO:0000259" key="8">
    <source>
        <dbReference type="PROSITE" id="PS50090"/>
    </source>
</evidence>
<dbReference type="Pfam" id="PF13921">
    <property type="entry name" value="Myb_DNA-bind_6"/>
    <property type="match status" value="1"/>
</dbReference>
<keyword evidence="4" id="KW-0238">DNA-binding</keyword>
<evidence type="ECO:0000259" key="9">
    <source>
        <dbReference type="PROSITE" id="PS51294"/>
    </source>
</evidence>
<evidence type="ECO:0000256" key="3">
    <source>
        <dbReference type="ARBA" id="ARBA00023015"/>
    </source>
</evidence>
<dbReference type="Proteomes" id="UP001165190">
    <property type="component" value="Unassembled WGS sequence"/>
</dbReference>
<dbReference type="PROSITE" id="PS50090">
    <property type="entry name" value="MYB_LIKE"/>
    <property type="match status" value="2"/>
</dbReference>
<dbReference type="PANTHER" id="PTHR45614">
    <property type="entry name" value="MYB PROTEIN-RELATED"/>
    <property type="match status" value="1"/>
</dbReference>
<dbReference type="EMBL" id="BSYR01000021">
    <property type="protein sequence ID" value="GMI86802.1"/>
    <property type="molecule type" value="Genomic_DNA"/>
</dbReference>
<comment type="subcellular location">
    <subcellularLocation>
        <location evidence="1">Nucleus</location>
    </subcellularLocation>
</comment>
<dbReference type="FunFam" id="1.10.10.60:FF:000381">
    <property type="entry name" value="Transcription factor MYB119"/>
    <property type="match status" value="1"/>
</dbReference>
<dbReference type="SMART" id="SM00717">
    <property type="entry name" value="SANT"/>
    <property type="match status" value="2"/>
</dbReference>
<feature type="domain" description="Myb-like" evidence="8">
    <location>
        <begin position="198"/>
        <end position="249"/>
    </location>
</feature>
<reference evidence="10" key="1">
    <citation type="submission" date="2023-05" db="EMBL/GenBank/DDBJ databases">
        <title>Genome and transcriptome analyses reveal genes involved in the formation of fine ridges on petal epidermal cells in Hibiscus trionum.</title>
        <authorList>
            <person name="Koshimizu S."/>
            <person name="Masuda S."/>
            <person name="Ishii T."/>
            <person name="Shirasu K."/>
            <person name="Hoshino A."/>
            <person name="Arita M."/>
        </authorList>
    </citation>
    <scope>NUCLEOTIDE SEQUENCE</scope>
    <source>
        <strain evidence="10">Hamamatsu line</strain>
    </source>
</reference>
<evidence type="ECO:0000256" key="6">
    <source>
        <dbReference type="ARBA" id="ARBA00023242"/>
    </source>
</evidence>
<keyword evidence="2" id="KW-0677">Repeat</keyword>
<protein>
    <submittedName>
        <fullName evidence="10">PLANT GROWTH ACTIVATOR 37, myb domain protein 118</fullName>
    </submittedName>
</protein>
<dbReference type="InterPro" id="IPR050560">
    <property type="entry name" value="MYB_TF"/>
</dbReference>
<dbReference type="GO" id="GO:0000978">
    <property type="term" value="F:RNA polymerase II cis-regulatory region sequence-specific DNA binding"/>
    <property type="evidence" value="ECO:0007669"/>
    <property type="project" value="TreeGrafter"/>
</dbReference>
<sequence length="399" mass="45397">MEVDASFREDFPFLSCLFPENNSNSPFKPPENFASKALVHNFILNSSPGGSLPNNPHHFRQFPSKSHFFEDSDPFVQPYTTGFSNDLNAYIPSLSFTVPDHGSSSNNGLIFQGFQTQPCWEFSQTKPSAQPLLSPPETHDRRSYHQQDQTPVAAKVGDEVSCITADQNGNNNQDKADDNNNNIRRFLKSQRLNRAVKKTNVVKGQWSPQEDRILLQLVSRHGTKRWSLIAKLLDGRVGKQCRERWHNHLRPDIKKDSWSEEEDMILIAAHRAVGNKWAEIAKKLPGRTENTIKNHWNATKRRQYSRRKAKDGSAPKASLLQNYINSLSSAQHLVQLENSGWNMEAFNHIHPQQQMDYRSDGSMIGEGSNSSMDNFELPLGMDSLRKELDLLEMISQGKL</sequence>
<dbReference type="PANTHER" id="PTHR45614:SF273">
    <property type="entry name" value="MYB DOMAIN PROTEIN 100-RELATED"/>
    <property type="match status" value="1"/>
</dbReference>
<evidence type="ECO:0000313" key="10">
    <source>
        <dbReference type="EMBL" id="GMI86802.1"/>
    </source>
</evidence>
<dbReference type="InterPro" id="IPR017930">
    <property type="entry name" value="Myb_dom"/>
</dbReference>
<dbReference type="PROSITE" id="PS51294">
    <property type="entry name" value="HTH_MYB"/>
    <property type="match status" value="2"/>
</dbReference>
<proteinExistence type="predicted"/>
<dbReference type="OrthoDB" id="2143914at2759"/>
<feature type="domain" description="HTH myb-type" evidence="9">
    <location>
        <begin position="198"/>
        <end position="253"/>
    </location>
</feature>
<evidence type="ECO:0000256" key="2">
    <source>
        <dbReference type="ARBA" id="ARBA00022737"/>
    </source>
</evidence>
<evidence type="ECO:0000256" key="4">
    <source>
        <dbReference type="ARBA" id="ARBA00023125"/>
    </source>
</evidence>
<keyword evidence="5" id="KW-0804">Transcription</keyword>
<comment type="caution">
    <text evidence="10">The sequence shown here is derived from an EMBL/GenBank/DDBJ whole genome shotgun (WGS) entry which is preliminary data.</text>
</comment>
<dbReference type="GO" id="GO:0000981">
    <property type="term" value="F:DNA-binding transcription factor activity, RNA polymerase II-specific"/>
    <property type="evidence" value="ECO:0007669"/>
    <property type="project" value="TreeGrafter"/>
</dbReference>
<evidence type="ECO:0000313" key="11">
    <source>
        <dbReference type="Proteomes" id="UP001165190"/>
    </source>
</evidence>
<dbReference type="InterPro" id="IPR001005">
    <property type="entry name" value="SANT/Myb"/>
</dbReference>
<dbReference type="Gene3D" id="1.10.10.60">
    <property type="entry name" value="Homeodomain-like"/>
    <property type="match status" value="2"/>
</dbReference>
<gene>
    <name evidence="10" type="ORF">HRI_002349500</name>
</gene>
<feature type="domain" description="Myb-like" evidence="8">
    <location>
        <begin position="250"/>
        <end position="300"/>
    </location>
</feature>
<organism evidence="10 11">
    <name type="scientific">Hibiscus trionum</name>
    <name type="common">Flower of an hour</name>
    <dbReference type="NCBI Taxonomy" id="183268"/>
    <lineage>
        <taxon>Eukaryota</taxon>
        <taxon>Viridiplantae</taxon>
        <taxon>Streptophyta</taxon>
        <taxon>Embryophyta</taxon>
        <taxon>Tracheophyta</taxon>
        <taxon>Spermatophyta</taxon>
        <taxon>Magnoliopsida</taxon>
        <taxon>eudicotyledons</taxon>
        <taxon>Gunneridae</taxon>
        <taxon>Pentapetalae</taxon>
        <taxon>rosids</taxon>
        <taxon>malvids</taxon>
        <taxon>Malvales</taxon>
        <taxon>Malvaceae</taxon>
        <taxon>Malvoideae</taxon>
        <taxon>Hibiscus</taxon>
    </lineage>
</organism>
<dbReference type="SUPFAM" id="SSF46689">
    <property type="entry name" value="Homeodomain-like"/>
    <property type="match status" value="1"/>
</dbReference>
<keyword evidence="6" id="KW-0539">Nucleus</keyword>
<keyword evidence="11" id="KW-1185">Reference proteome</keyword>
<dbReference type="CDD" id="cd00167">
    <property type="entry name" value="SANT"/>
    <property type="match status" value="2"/>
</dbReference>
<accession>A0A9W7I151</accession>
<feature type="region of interest" description="Disordered" evidence="7">
    <location>
        <begin position="126"/>
        <end position="155"/>
    </location>
</feature>
<dbReference type="AlphaFoldDB" id="A0A9W7I151"/>
<dbReference type="GO" id="GO:0005634">
    <property type="term" value="C:nucleus"/>
    <property type="evidence" value="ECO:0007669"/>
    <property type="project" value="UniProtKB-SubCell"/>
</dbReference>
<feature type="domain" description="HTH myb-type" evidence="9">
    <location>
        <begin position="254"/>
        <end position="304"/>
    </location>
</feature>
<name>A0A9W7I151_HIBTR</name>